<accession>A0A917S3P7</accession>
<dbReference type="PANTHER" id="PTHR11113:SF14">
    <property type="entry name" value="N-ACETYLGLUCOSAMINE-6-PHOSPHATE DEACETYLASE"/>
    <property type="match status" value="1"/>
</dbReference>
<dbReference type="NCBIfam" id="TIGR00221">
    <property type="entry name" value="nagA"/>
    <property type="match status" value="1"/>
</dbReference>
<proteinExistence type="inferred from homology"/>
<feature type="domain" description="Solute-binding protein family 5" evidence="6">
    <location>
        <begin position="517"/>
        <end position="895"/>
    </location>
</feature>
<evidence type="ECO:0000259" key="6">
    <source>
        <dbReference type="Pfam" id="PF00496"/>
    </source>
</evidence>
<comment type="caution">
    <text evidence="8">The sequence shown here is derived from an EMBL/GenBank/DDBJ whole genome shotgun (WGS) entry which is preliminary data.</text>
</comment>
<protein>
    <recommendedName>
        <fullName evidence="10">N-acetylglucosamine-6-phosphate deacetylase</fullName>
    </recommendedName>
</protein>
<evidence type="ECO:0000259" key="7">
    <source>
        <dbReference type="Pfam" id="PF01979"/>
    </source>
</evidence>
<keyword evidence="9" id="KW-1185">Reference proteome</keyword>
<dbReference type="GO" id="GO:0046872">
    <property type="term" value="F:metal ion binding"/>
    <property type="evidence" value="ECO:0007669"/>
    <property type="project" value="UniProtKB-KW"/>
</dbReference>
<feature type="region of interest" description="Disordered" evidence="5">
    <location>
        <begin position="389"/>
        <end position="411"/>
    </location>
</feature>
<dbReference type="SUPFAM" id="SSF53850">
    <property type="entry name" value="Periplasmic binding protein-like II"/>
    <property type="match status" value="1"/>
</dbReference>
<dbReference type="RefSeq" id="WP_188893726.1">
    <property type="nucleotide sequence ID" value="NZ_BMMZ01000001.1"/>
</dbReference>
<dbReference type="InterPro" id="IPR006680">
    <property type="entry name" value="Amidohydro-rel"/>
</dbReference>
<dbReference type="Gene3D" id="3.20.20.140">
    <property type="entry name" value="Metal-dependent hydrolases"/>
    <property type="match status" value="1"/>
</dbReference>
<keyword evidence="4" id="KW-0119">Carbohydrate metabolism</keyword>
<dbReference type="Gene3D" id="2.30.40.10">
    <property type="entry name" value="Urease, subunit C, domain 1"/>
    <property type="match status" value="1"/>
</dbReference>
<dbReference type="GO" id="GO:0008448">
    <property type="term" value="F:N-acetylglucosamine-6-phosphate deacetylase activity"/>
    <property type="evidence" value="ECO:0007669"/>
    <property type="project" value="InterPro"/>
</dbReference>
<dbReference type="InterPro" id="IPR011059">
    <property type="entry name" value="Metal-dep_hydrolase_composite"/>
</dbReference>
<dbReference type="SUPFAM" id="SSF51556">
    <property type="entry name" value="Metallo-dependent hydrolases"/>
    <property type="match status" value="1"/>
</dbReference>
<dbReference type="GO" id="GO:0006046">
    <property type="term" value="P:N-acetylglucosamine catabolic process"/>
    <property type="evidence" value="ECO:0007669"/>
    <property type="project" value="TreeGrafter"/>
</dbReference>
<name>A0A917S3P7_9ACTN</name>
<dbReference type="InterPro" id="IPR000914">
    <property type="entry name" value="SBP_5_dom"/>
</dbReference>
<dbReference type="PANTHER" id="PTHR11113">
    <property type="entry name" value="N-ACETYLGLUCOSAMINE-6-PHOSPHATE DEACETYLASE"/>
    <property type="match status" value="1"/>
</dbReference>
<comment type="similarity">
    <text evidence="1">Belongs to the metallo-dependent hydrolases superfamily. NagA family.</text>
</comment>
<keyword evidence="2" id="KW-0479">Metal-binding</keyword>
<dbReference type="InterPro" id="IPR032466">
    <property type="entry name" value="Metal_Hydrolase"/>
</dbReference>
<dbReference type="SUPFAM" id="SSF51338">
    <property type="entry name" value="Composite domain of metallo-dependent hydrolases"/>
    <property type="match status" value="1"/>
</dbReference>
<evidence type="ECO:0000256" key="2">
    <source>
        <dbReference type="ARBA" id="ARBA00022723"/>
    </source>
</evidence>
<evidence type="ECO:0000256" key="3">
    <source>
        <dbReference type="ARBA" id="ARBA00022801"/>
    </source>
</evidence>
<dbReference type="Proteomes" id="UP000613840">
    <property type="component" value="Unassembled WGS sequence"/>
</dbReference>
<dbReference type="Pfam" id="PF01979">
    <property type="entry name" value="Amidohydro_1"/>
    <property type="match status" value="1"/>
</dbReference>
<evidence type="ECO:0000256" key="5">
    <source>
        <dbReference type="SAM" id="MobiDB-lite"/>
    </source>
</evidence>
<sequence>MTARSDGPITFTGARMVLPDRLQQGWLTIDGDRIVALGPGTPPGPGGTHIDLGGRYLAPGLVDIHCHGADGAVVYSGSDDDLARVTTSHLRRGTTSMLASVATTPVDRMIDAASTIGSATRAGRLPNLAGVHLEGPFLSPVRRGAQLESALAAPDPSLTGRLLNAAGEIPIMMTIAPELEGAVMIIEQYASRCRFAIGHTDATFEQTMAAVGAGVRHVTHLFNGMIPLGHRSPGPITAALTDPRLSYELIADGHHIATPVLRLAAAVEGGRRAVLVTDASIAAGLGDGHYAFSGREVDVIDGVVRRSGTGSLSGSTVFLIDCVRTMITRVGVGVADGFRMASQTPAAAAGLADRGSLAVGNRADLLVLTEEFPCRKRIAVAYASRRAATPEVEPAARMPEPQPPRSAMSDQSGVSRRNLFQLVGLSSLGAVGVGALGSACAPATPKSAPGSHGAAAAGGEFHAGTLYLPPTQGNYNCAGQPFVKVPNAILFSGNYGDLVMLPSAFYHWKQQTWDLYLIDSYKLDDATKTYTVTIKSDLTWSDGKPITSQDYLTTFWCQWVLGSPLWEYIDKIAAPDDHTFTMSMNQPAPVVERYLLHSNIIPTSQYGDIAEQARKSAETGGASAKPSASLTNKLVGLQPDAYIASGPFNIDYKTLNNTQLTLVKNAKGYAADRVKFDKIVIYNGETPAVTPLMLSKTIDYATNGFPVASAKQFEAIGYEILKPPTYSGPALFMNYGAQPEFNDARVRQALNYVIDHDRNGDAALGSSGKATKYYTGFSDFLVDGWVDPAGKSKLNGYGHDPDKAAALLESAGWKRSGKKWRLPNGKPATYELLFPSDYADWSGAAKDLGEQFGGFGIPITLRGVVSTQQPTSIYKGQFQLAIQSWGNSAQPYPYFSFVAAFLNYNYTMAQSNGGKGMNYALKRTVSGFGTVDIQKLINATGSGIDQKVLIANTTKLAQIFNADLPIIPLFERLGNSPALNGVRVKNFPTNDDPLIQDSLYADNVVILSMLSGQLEPVAK</sequence>
<evidence type="ECO:0000313" key="8">
    <source>
        <dbReference type="EMBL" id="GGL51191.1"/>
    </source>
</evidence>
<evidence type="ECO:0000256" key="4">
    <source>
        <dbReference type="ARBA" id="ARBA00023277"/>
    </source>
</evidence>
<dbReference type="InterPro" id="IPR003764">
    <property type="entry name" value="GlcNAc_6-P_deAcase"/>
</dbReference>
<keyword evidence="3" id="KW-0378">Hydrolase</keyword>
<evidence type="ECO:0000313" key="9">
    <source>
        <dbReference type="Proteomes" id="UP000613840"/>
    </source>
</evidence>
<dbReference type="AlphaFoldDB" id="A0A917S3P7"/>
<organism evidence="8 9">
    <name type="scientific">Microlunatus endophyticus</name>
    <dbReference type="NCBI Taxonomy" id="1716077"/>
    <lineage>
        <taxon>Bacteria</taxon>
        <taxon>Bacillati</taxon>
        <taxon>Actinomycetota</taxon>
        <taxon>Actinomycetes</taxon>
        <taxon>Propionibacteriales</taxon>
        <taxon>Propionibacteriaceae</taxon>
        <taxon>Microlunatus</taxon>
    </lineage>
</organism>
<gene>
    <name evidence="8" type="ORF">GCM10011575_06880</name>
</gene>
<reference evidence="8" key="2">
    <citation type="submission" date="2020-09" db="EMBL/GenBank/DDBJ databases">
        <authorList>
            <person name="Sun Q."/>
            <person name="Zhou Y."/>
        </authorList>
    </citation>
    <scope>NUCLEOTIDE SEQUENCE</scope>
    <source>
        <strain evidence="8">CGMCC 4.7306</strain>
    </source>
</reference>
<dbReference type="CDD" id="cd00854">
    <property type="entry name" value="NagA"/>
    <property type="match status" value="1"/>
</dbReference>
<evidence type="ECO:0008006" key="10">
    <source>
        <dbReference type="Google" id="ProtNLM"/>
    </source>
</evidence>
<dbReference type="Pfam" id="PF00496">
    <property type="entry name" value="SBP_bac_5"/>
    <property type="match status" value="1"/>
</dbReference>
<evidence type="ECO:0000256" key="1">
    <source>
        <dbReference type="ARBA" id="ARBA00010716"/>
    </source>
</evidence>
<dbReference type="Gene3D" id="3.40.190.10">
    <property type="entry name" value="Periplasmic binding protein-like II"/>
    <property type="match status" value="1"/>
</dbReference>
<dbReference type="EMBL" id="BMMZ01000001">
    <property type="protein sequence ID" value="GGL51191.1"/>
    <property type="molecule type" value="Genomic_DNA"/>
</dbReference>
<dbReference type="Gene3D" id="3.10.105.10">
    <property type="entry name" value="Dipeptide-binding Protein, Domain 3"/>
    <property type="match status" value="1"/>
</dbReference>
<feature type="domain" description="Amidohydrolase-related" evidence="7">
    <location>
        <begin position="56"/>
        <end position="368"/>
    </location>
</feature>
<reference evidence="8" key="1">
    <citation type="journal article" date="2014" name="Int. J. Syst. Evol. Microbiol.">
        <title>Complete genome sequence of Corynebacterium casei LMG S-19264T (=DSM 44701T), isolated from a smear-ripened cheese.</title>
        <authorList>
            <consortium name="US DOE Joint Genome Institute (JGI-PGF)"/>
            <person name="Walter F."/>
            <person name="Albersmeier A."/>
            <person name="Kalinowski J."/>
            <person name="Ruckert C."/>
        </authorList>
    </citation>
    <scope>NUCLEOTIDE SEQUENCE</scope>
    <source>
        <strain evidence="8">CGMCC 4.7306</strain>
    </source>
</reference>